<dbReference type="InterPro" id="IPR003767">
    <property type="entry name" value="Malate/L-lactate_DH-like"/>
</dbReference>
<dbReference type="EMBL" id="AAPJ01000003">
    <property type="protein sequence ID" value="EAS50027.1"/>
    <property type="molecule type" value="Genomic_DNA"/>
</dbReference>
<keyword evidence="5" id="KW-1185">Reference proteome</keyword>
<dbReference type="SUPFAM" id="SSF89733">
    <property type="entry name" value="L-sulfolactate dehydrogenase-like"/>
    <property type="match status" value="1"/>
</dbReference>
<evidence type="ECO:0000256" key="3">
    <source>
        <dbReference type="SAM" id="MobiDB-lite"/>
    </source>
</evidence>
<evidence type="ECO:0000313" key="4">
    <source>
        <dbReference type="EMBL" id="EAS50027.1"/>
    </source>
</evidence>
<accession>Q1YIU0</accession>
<dbReference type="PANTHER" id="PTHR11091:SF0">
    <property type="entry name" value="MALATE DEHYDROGENASE"/>
    <property type="match status" value="1"/>
</dbReference>
<sequence length="381" mass="39617">MVASIPSDRPVIRSQQEPAGGNGMQSETAERVASATWRRQALAILSAWGMSDAHAAVTADVLVAADLMGIDSHGLTLLPLYDQQLGNGGATATPNIEVVHDMGAVALIDGDAGFGQVPGMMAVDMAAERAGRFGISAISIRNSNHYGAAGVYVRRLAEQGLVGISTSSVWRAGIVPTGGLAPKLGTNPIAFAAPSARGQPFLLDMATSTAAIGKLKLAQRAETELPEGWALTRQGTPQRDPNLALLDPLLAPLGGHKGYGLATMVEVLSSVLSGAALTPLRGKPGQKHDVGHFILALDPAMIRGSRAAFEADLDRMVDGLRATDPIDPAHPVMVAGDPEYAREADRLAHGIPLSSKLAAQLREIAERAGAAFLFEREGAST</sequence>
<comment type="similarity">
    <text evidence="1">Belongs to the LDH2/MDH2 oxidoreductase family.</text>
</comment>
<dbReference type="InterPro" id="IPR043144">
    <property type="entry name" value="Mal/L-sulf/L-lact_DH-like_ah"/>
</dbReference>
<dbReference type="Pfam" id="PF02615">
    <property type="entry name" value="Ldh_2"/>
    <property type="match status" value="1"/>
</dbReference>
<dbReference type="Gene3D" id="3.30.1370.60">
    <property type="entry name" value="Hypothetical oxidoreductase yiak, domain 2"/>
    <property type="match status" value="1"/>
</dbReference>
<dbReference type="PANTHER" id="PTHR11091">
    <property type="entry name" value="OXIDOREDUCTASE-RELATED"/>
    <property type="match status" value="1"/>
</dbReference>
<evidence type="ECO:0000256" key="2">
    <source>
        <dbReference type="ARBA" id="ARBA00023002"/>
    </source>
</evidence>
<dbReference type="BioCyc" id="AURANTIMONAS:SI859A1_01380-MONOMER"/>
<dbReference type="HOGENOM" id="CLU_040452_0_0_5"/>
<dbReference type="AlphaFoldDB" id="Q1YIU0"/>
<evidence type="ECO:0000313" key="5">
    <source>
        <dbReference type="Proteomes" id="UP000000321"/>
    </source>
</evidence>
<comment type="caution">
    <text evidence="4">The sequence shown here is derived from an EMBL/GenBank/DDBJ whole genome shotgun (WGS) entry which is preliminary data.</text>
</comment>
<feature type="region of interest" description="Disordered" evidence="3">
    <location>
        <begin position="1"/>
        <end position="31"/>
    </location>
</feature>
<gene>
    <name evidence="4" type="ORF">SI859A1_01380</name>
</gene>
<proteinExistence type="inferred from homology"/>
<dbReference type="Proteomes" id="UP000000321">
    <property type="component" value="Unassembled WGS sequence"/>
</dbReference>
<name>Q1YIU0_AURMS</name>
<organism evidence="4 5">
    <name type="scientific">Aurantimonas manganoxydans (strain ATCC BAA-1229 / DSM 21871 / SI85-9A1)</name>
    <dbReference type="NCBI Taxonomy" id="287752"/>
    <lineage>
        <taxon>Bacteria</taxon>
        <taxon>Pseudomonadati</taxon>
        <taxon>Pseudomonadota</taxon>
        <taxon>Alphaproteobacteria</taxon>
        <taxon>Hyphomicrobiales</taxon>
        <taxon>Aurantimonadaceae</taxon>
        <taxon>Aurantimonas</taxon>
    </lineage>
</organism>
<dbReference type="InterPro" id="IPR036111">
    <property type="entry name" value="Mal/L-sulfo/L-lacto_DH-like_sf"/>
</dbReference>
<dbReference type="GO" id="GO:0016491">
    <property type="term" value="F:oxidoreductase activity"/>
    <property type="evidence" value="ECO:0007669"/>
    <property type="project" value="UniProtKB-KW"/>
</dbReference>
<reference evidence="4 5" key="1">
    <citation type="journal article" date="2008" name="Appl. Environ. Microbiol.">
        <title>Genomic insights into Mn(II) oxidation by the marine alphaproteobacterium Aurantimonas sp. strain SI85-9A1.</title>
        <authorList>
            <person name="Dick G.J."/>
            <person name="Podell S."/>
            <person name="Johnson H.A."/>
            <person name="Rivera-Espinoza Y."/>
            <person name="Bernier-Latmani R."/>
            <person name="McCarthy J.K."/>
            <person name="Torpey J.W."/>
            <person name="Clement B.G."/>
            <person name="Gaasterland T."/>
            <person name="Tebo B.M."/>
        </authorList>
    </citation>
    <scope>NUCLEOTIDE SEQUENCE [LARGE SCALE GENOMIC DNA]</scope>
    <source>
        <strain evidence="4 5">SI85-9A1</strain>
    </source>
</reference>
<dbReference type="InterPro" id="IPR043143">
    <property type="entry name" value="Mal/L-sulf/L-lact_DH-like_NADP"/>
</dbReference>
<keyword evidence="2" id="KW-0560">Oxidoreductase</keyword>
<dbReference type="Gene3D" id="1.10.1530.10">
    <property type="match status" value="1"/>
</dbReference>
<protein>
    <submittedName>
        <fullName evidence="4">Putative malate dehydrogenase</fullName>
    </submittedName>
</protein>
<evidence type="ECO:0000256" key="1">
    <source>
        <dbReference type="ARBA" id="ARBA00006056"/>
    </source>
</evidence>